<evidence type="ECO:0000256" key="1">
    <source>
        <dbReference type="ARBA" id="ARBA00004245"/>
    </source>
</evidence>
<gene>
    <name evidence="9" type="ORF">niasHT_004600</name>
</gene>
<dbReference type="Gene3D" id="1.25.40.20">
    <property type="entry name" value="Ankyrin repeat-containing domain"/>
    <property type="match status" value="2"/>
</dbReference>
<organism evidence="9 10">
    <name type="scientific">Heterodera trifolii</name>
    <dbReference type="NCBI Taxonomy" id="157864"/>
    <lineage>
        <taxon>Eukaryota</taxon>
        <taxon>Metazoa</taxon>
        <taxon>Ecdysozoa</taxon>
        <taxon>Nematoda</taxon>
        <taxon>Chromadorea</taxon>
        <taxon>Rhabditida</taxon>
        <taxon>Tylenchina</taxon>
        <taxon>Tylenchomorpha</taxon>
        <taxon>Tylenchoidea</taxon>
        <taxon>Heteroderidae</taxon>
        <taxon>Heteroderinae</taxon>
        <taxon>Heterodera</taxon>
    </lineage>
</organism>
<dbReference type="PRINTS" id="PR01415">
    <property type="entry name" value="ANKYRIN"/>
</dbReference>
<dbReference type="Proteomes" id="UP001620626">
    <property type="component" value="Unassembled WGS sequence"/>
</dbReference>
<feature type="repeat" description="ANK" evidence="6">
    <location>
        <begin position="255"/>
        <end position="287"/>
    </location>
</feature>
<dbReference type="Pfam" id="PF15898">
    <property type="entry name" value="PRKG1_interact"/>
    <property type="match status" value="1"/>
</dbReference>
<feature type="domain" description="cGMP-dependent protein kinase interacting" evidence="8">
    <location>
        <begin position="853"/>
        <end position="948"/>
    </location>
</feature>
<feature type="compositionally biased region" description="Basic residues" evidence="7">
    <location>
        <begin position="768"/>
        <end position="777"/>
    </location>
</feature>
<dbReference type="PANTHER" id="PTHR24179">
    <property type="entry name" value="PROTEIN PHOSPHATASE 1 REGULATORY SUBUNIT 12"/>
    <property type="match status" value="1"/>
</dbReference>
<keyword evidence="3" id="KW-0677">Repeat</keyword>
<feature type="compositionally biased region" description="Polar residues" evidence="7">
    <location>
        <begin position="553"/>
        <end position="573"/>
    </location>
</feature>
<dbReference type="GO" id="GO:0005856">
    <property type="term" value="C:cytoskeleton"/>
    <property type="evidence" value="ECO:0007669"/>
    <property type="project" value="UniProtKB-SubCell"/>
</dbReference>
<keyword evidence="4" id="KW-0963">Cytoplasm</keyword>
<sequence>MVLDDDFINMSMEEHAAMLQNKGLIQHNVSSKRKEQLKRWETSEMNQVCTRRRPEHKSSVKFQDRDVFLSACVSADEDEVDELLRNGSDINVADIDGVTALHQAVIDSNLNMVRFLVEHRAAINAQDNEGWTPLHVAVCCGSLSIVKYLCEHASDLSCVNSDRELPIDLAESDEMRAFLEQEMRRKNVDEQKAREKEFAVLLEDCNKWLQTGLYLDKPHPRTGATALHVAASKGYNKLIGMLIRAGADVNAQDFEGWTPLHAAAHWGERDACRILMENGANLDALTHTGHTVFSLADKSISDYLVNLQQNFNQLRSEALQHQQQQQQNGVTHNQPSNGSAVLQDMANLTLGKDKESSVDSERASKRSSSVYSSSEQDPSTDHCATAASTIAAEHVSHSTSSSPSLGSSVSDQISKLMDNNEIVNREQQRGTTNSSSSLYSSDQCVQRTVPISAHSSPSVASSLLSSSNSVNSNSNFNEQQQSSSRASLISSSIGLQTSKSAVLKAAETIQRLRQQLPQDRPKSQSVDYGKSPSPLDPNPRLKSPPGTAPLAQSARNFWNSVHSNSSSPANNIPQHPIGTTPLHQQQFNRFRQRFQQQQSSIDSLSSTASSDQSSKESAKYPQSPTINPSRLHHRRQQHQIQLHSQQKSERGHTVNSKAHSANNKDATMAMTFMLGKDNGIGIVGASSANAGTSLPIANNAIATSASESASCSSVTPSPSPSPIVAFNTTNDALNLSPFVTLRKQPQCQQSTPPTQPISSRESEAERKAKSRLKRSTRRSTQGVTLEQLGEVNMRNHSPKHHGRAEIGKEQKQRMPIGHDGSSELPLPASPCSSTSSSSAYLTAASHRAVDQNNSKVERVKENYNSTKNEATPSPSSTASLIDELEKYKELYELERSESERLRTERRMFERRISALEYELEKSRQLQTDNEKLKDENIALVRVLAKLSK</sequence>
<feature type="region of interest" description="Disordered" evidence="7">
    <location>
        <begin position="351"/>
        <end position="384"/>
    </location>
</feature>
<feature type="region of interest" description="Disordered" evidence="7">
    <location>
        <begin position="592"/>
        <end position="664"/>
    </location>
</feature>
<accession>A0ABD2M7B6</accession>
<comment type="subcellular location">
    <subcellularLocation>
        <location evidence="1">Cytoplasm</location>
        <location evidence="1">Cytoskeleton</location>
    </subcellularLocation>
</comment>
<comment type="similarity">
    <text evidence="5">Belongs to the NRARP family.</text>
</comment>
<dbReference type="InterPro" id="IPR036770">
    <property type="entry name" value="Ankyrin_rpt-contain_sf"/>
</dbReference>
<feature type="repeat" description="ANK" evidence="6">
    <location>
        <begin position="129"/>
        <end position="161"/>
    </location>
</feature>
<evidence type="ECO:0000313" key="9">
    <source>
        <dbReference type="EMBL" id="KAL3123428.1"/>
    </source>
</evidence>
<dbReference type="SUPFAM" id="SSF48403">
    <property type="entry name" value="Ankyrin repeat"/>
    <property type="match status" value="1"/>
</dbReference>
<dbReference type="PANTHER" id="PTHR24179:SF21">
    <property type="entry name" value="MYOSIN BINDING SUBUNIT, ISOFORM O"/>
    <property type="match status" value="1"/>
</dbReference>
<feature type="region of interest" description="Disordered" evidence="7">
    <location>
        <begin position="318"/>
        <end position="339"/>
    </location>
</feature>
<feature type="compositionally biased region" description="Low complexity" evidence="7">
    <location>
        <begin position="592"/>
        <end position="612"/>
    </location>
</feature>
<feature type="compositionally biased region" description="Low complexity" evidence="7">
    <location>
        <begin position="366"/>
        <end position="377"/>
    </location>
</feature>
<feature type="repeat" description="ANK" evidence="6">
    <location>
        <begin position="222"/>
        <end position="254"/>
    </location>
</feature>
<feature type="region of interest" description="Disordered" evidence="7">
    <location>
        <begin position="512"/>
        <end position="580"/>
    </location>
</feature>
<dbReference type="InterPro" id="IPR031775">
    <property type="entry name" value="PRKG1_interact"/>
</dbReference>
<evidence type="ECO:0000313" key="10">
    <source>
        <dbReference type="Proteomes" id="UP001620626"/>
    </source>
</evidence>
<evidence type="ECO:0000256" key="7">
    <source>
        <dbReference type="SAM" id="MobiDB-lite"/>
    </source>
</evidence>
<reference evidence="9 10" key="1">
    <citation type="submission" date="2024-10" db="EMBL/GenBank/DDBJ databases">
        <authorList>
            <person name="Kim D."/>
        </authorList>
    </citation>
    <scope>NUCLEOTIDE SEQUENCE [LARGE SCALE GENOMIC DNA]</scope>
    <source>
        <strain evidence="9">BH-2024</strain>
    </source>
</reference>
<dbReference type="FunFam" id="1.25.40.20:FF:000198">
    <property type="entry name" value="Myosin binding subunit, isoform P"/>
    <property type="match status" value="1"/>
</dbReference>
<dbReference type="SMART" id="SM00248">
    <property type="entry name" value="ANK"/>
    <property type="match status" value="5"/>
</dbReference>
<dbReference type="AlphaFoldDB" id="A0ABD2M7B6"/>
<dbReference type="FunFam" id="1.25.40.20:FF:000007">
    <property type="entry name" value="Phosphatase 1 regulatory subunit 12A"/>
    <property type="match status" value="1"/>
</dbReference>
<evidence type="ECO:0000256" key="4">
    <source>
        <dbReference type="ARBA" id="ARBA00023212"/>
    </source>
</evidence>
<feature type="region of interest" description="Disordered" evidence="7">
    <location>
        <begin position="742"/>
        <end position="856"/>
    </location>
</feature>
<dbReference type="EMBL" id="JBICBT010000101">
    <property type="protein sequence ID" value="KAL3123428.1"/>
    <property type="molecule type" value="Genomic_DNA"/>
</dbReference>
<protein>
    <recommendedName>
        <fullName evidence="8">cGMP-dependent protein kinase interacting domain-containing protein</fullName>
    </recommendedName>
</protein>
<keyword evidence="2" id="KW-0217">Developmental protein</keyword>
<evidence type="ECO:0000259" key="8">
    <source>
        <dbReference type="Pfam" id="PF15898"/>
    </source>
</evidence>
<name>A0ABD2M7B6_9BILA</name>
<keyword evidence="10" id="KW-1185">Reference proteome</keyword>
<feature type="repeat" description="ANK" evidence="6">
    <location>
        <begin position="96"/>
        <end position="128"/>
    </location>
</feature>
<feature type="compositionally biased region" description="Low complexity" evidence="7">
    <location>
        <begin position="397"/>
        <end position="410"/>
    </location>
</feature>
<feature type="compositionally biased region" description="Basic and acidic residues" evidence="7">
    <location>
        <begin position="803"/>
        <end position="812"/>
    </location>
</feature>
<comment type="caution">
    <text evidence="9">The sequence shown here is derived from an EMBL/GenBank/DDBJ whole genome shotgun (WGS) entry which is preliminary data.</text>
</comment>
<dbReference type="Pfam" id="PF12796">
    <property type="entry name" value="Ank_2"/>
    <property type="match status" value="2"/>
</dbReference>
<proteinExistence type="inferred from homology"/>
<evidence type="ECO:0000256" key="3">
    <source>
        <dbReference type="ARBA" id="ARBA00022737"/>
    </source>
</evidence>
<keyword evidence="4" id="KW-0206">Cytoskeleton</keyword>
<dbReference type="PROSITE" id="PS50297">
    <property type="entry name" value="ANK_REP_REGION"/>
    <property type="match status" value="4"/>
</dbReference>
<dbReference type="InterPro" id="IPR051226">
    <property type="entry name" value="PP1_Regulatory_Subunit"/>
</dbReference>
<feature type="compositionally biased region" description="Polar residues" evidence="7">
    <location>
        <begin position="653"/>
        <end position="664"/>
    </location>
</feature>
<dbReference type="InterPro" id="IPR002110">
    <property type="entry name" value="Ankyrin_rpt"/>
</dbReference>
<dbReference type="PROSITE" id="PS50088">
    <property type="entry name" value="ANK_REPEAT"/>
    <property type="match status" value="4"/>
</dbReference>
<keyword evidence="6" id="KW-0040">ANK repeat</keyword>
<dbReference type="CDD" id="cd21930">
    <property type="entry name" value="IPD_PPP1R12"/>
    <property type="match status" value="1"/>
</dbReference>
<evidence type="ECO:0000256" key="2">
    <source>
        <dbReference type="ARBA" id="ARBA00022473"/>
    </source>
</evidence>
<feature type="compositionally biased region" description="Low complexity" evidence="7">
    <location>
        <begin position="824"/>
        <end position="845"/>
    </location>
</feature>
<feature type="region of interest" description="Disordered" evidence="7">
    <location>
        <begin position="457"/>
        <end position="483"/>
    </location>
</feature>
<feature type="region of interest" description="Disordered" evidence="7">
    <location>
        <begin position="391"/>
        <end position="410"/>
    </location>
</feature>
<feature type="compositionally biased region" description="Basic and acidic residues" evidence="7">
    <location>
        <begin position="351"/>
        <end position="364"/>
    </location>
</feature>
<evidence type="ECO:0000256" key="6">
    <source>
        <dbReference type="PROSITE-ProRule" id="PRU00023"/>
    </source>
</evidence>
<feature type="compositionally biased region" description="Polar residues" evidence="7">
    <location>
        <begin position="328"/>
        <end position="339"/>
    </location>
</feature>
<dbReference type="Gene3D" id="6.10.140.390">
    <property type="match status" value="1"/>
</dbReference>
<evidence type="ECO:0000256" key="5">
    <source>
        <dbReference type="ARBA" id="ARBA00038386"/>
    </source>
</evidence>